<evidence type="ECO:0000256" key="4">
    <source>
        <dbReference type="HAMAP-Rule" id="MF_01371"/>
    </source>
</evidence>
<dbReference type="GO" id="GO:0003735">
    <property type="term" value="F:structural constituent of ribosome"/>
    <property type="evidence" value="ECO:0007669"/>
    <property type="project" value="UniProtKB-UniRule"/>
</dbReference>
<evidence type="ECO:0000256" key="1">
    <source>
        <dbReference type="ARBA" id="ARBA00007594"/>
    </source>
</evidence>
<evidence type="ECO:0000256" key="2">
    <source>
        <dbReference type="ARBA" id="ARBA00022980"/>
    </source>
</evidence>
<dbReference type="KEGG" id="scas:SACC_06540"/>
<dbReference type="GeneID" id="68865389"/>
<comment type="subunit">
    <text evidence="4">Part of the 50S ribosomal subunit.</text>
</comment>
<dbReference type="GO" id="GO:0006412">
    <property type="term" value="P:translation"/>
    <property type="evidence" value="ECO:0007669"/>
    <property type="project" value="UniProtKB-UniRule"/>
</dbReference>
<evidence type="ECO:0000259" key="5">
    <source>
        <dbReference type="Pfam" id="PF00327"/>
    </source>
</evidence>
<accession>A0AAQ4CPA6</accession>
<dbReference type="Pfam" id="PF00327">
    <property type="entry name" value="Ribosomal_L30"/>
    <property type="match status" value="1"/>
</dbReference>
<gene>
    <name evidence="4" type="primary">rpl30</name>
    <name evidence="6" type="ORF">SACC_06540</name>
</gene>
<dbReference type="GO" id="GO:0003723">
    <property type="term" value="F:RNA binding"/>
    <property type="evidence" value="ECO:0007669"/>
    <property type="project" value="TreeGrafter"/>
</dbReference>
<dbReference type="NCBIfam" id="TIGR01309">
    <property type="entry name" value="uL30_arch"/>
    <property type="match status" value="1"/>
</dbReference>
<name>A0AAQ4CPA6_9CREN</name>
<dbReference type="AlphaFoldDB" id="A0AAQ4CPA6"/>
<protein>
    <recommendedName>
        <fullName evidence="4">Large ribosomal subunit protein uL30</fullName>
    </recommendedName>
</protein>
<dbReference type="PANTHER" id="PTHR11524">
    <property type="entry name" value="60S RIBOSOMAL PROTEIN L7"/>
    <property type="match status" value="1"/>
</dbReference>
<dbReference type="HAMAP" id="MF_01371_A">
    <property type="entry name" value="Ribosomal_uL30_A"/>
    <property type="match status" value="1"/>
</dbReference>
<dbReference type="Gene3D" id="3.30.1390.20">
    <property type="entry name" value="Ribosomal protein L30, ferredoxin-like fold domain"/>
    <property type="match status" value="1"/>
</dbReference>
<keyword evidence="2 4" id="KW-0689">Ribosomal protein</keyword>
<feature type="domain" description="Large ribosomal subunit protein uL30-like ferredoxin-like fold" evidence="5">
    <location>
        <begin position="5"/>
        <end position="55"/>
    </location>
</feature>
<comment type="similarity">
    <text evidence="1 4">Belongs to the universal ribosomal protein uL30 family.</text>
</comment>
<dbReference type="InterPro" id="IPR035808">
    <property type="entry name" value="Ribosomal_uL30_euk_arc"/>
</dbReference>
<dbReference type="InterPro" id="IPR039699">
    <property type="entry name" value="Ribosomal_uL30"/>
</dbReference>
<dbReference type="InterPro" id="IPR016082">
    <property type="entry name" value="Ribosomal_uL30_ferredoxin-like"/>
</dbReference>
<dbReference type="PANTHER" id="PTHR11524:SF16">
    <property type="entry name" value="LARGE RIBOSOMAL SUBUNIT PROTEIN UL30"/>
    <property type="match status" value="1"/>
</dbReference>
<dbReference type="EMBL" id="AP025226">
    <property type="protein sequence ID" value="BDB97637.1"/>
    <property type="molecule type" value="Genomic_DNA"/>
</dbReference>
<dbReference type="GO" id="GO:0000463">
    <property type="term" value="P:maturation of LSU-rRNA from tricistronic rRNA transcript (SSU-rRNA, 5.8S rRNA, LSU-rRNA)"/>
    <property type="evidence" value="ECO:0007669"/>
    <property type="project" value="TreeGrafter"/>
</dbReference>
<dbReference type="NCBIfam" id="NF004711">
    <property type="entry name" value="PRK06049.1"/>
    <property type="match status" value="1"/>
</dbReference>
<sequence>MVDLLAVVRIRGWAKAPWFINDTLKLLRLSYNFNAMIYPKTKPILGMLNKAAPYITWGEINPDTLKALIQNRLETTSGDKVTDNYIKSSLNIENIDMMVKYLYDGKIYLHKLDSYFKLPIRLHPPKGGFKGSIKRPYKNKGEFGYRGEKINELLWRMM</sequence>
<dbReference type="SUPFAM" id="SSF55129">
    <property type="entry name" value="Ribosomal protein L30p/L7e"/>
    <property type="match status" value="1"/>
</dbReference>
<organism evidence="6 7">
    <name type="scientific">Saccharolobus caldissimus</name>
    <dbReference type="NCBI Taxonomy" id="1702097"/>
    <lineage>
        <taxon>Archaea</taxon>
        <taxon>Thermoproteota</taxon>
        <taxon>Thermoprotei</taxon>
        <taxon>Sulfolobales</taxon>
        <taxon>Sulfolobaceae</taxon>
        <taxon>Saccharolobus</taxon>
    </lineage>
</organism>
<dbReference type="InterPro" id="IPR005997">
    <property type="entry name" value="Ribosomal_uL30_arc"/>
</dbReference>
<dbReference type="RefSeq" id="WP_229571622.1">
    <property type="nucleotide sequence ID" value="NZ_AP025226.1"/>
</dbReference>
<evidence type="ECO:0000313" key="7">
    <source>
        <dbReference type="Proteomes" id="UP001319921"/>
    </source>
</evidence>
<dbReference type="Gene3D" id="1.10.15.30">
    <property type="match status" value="1"/>
</dbReference>
<reference evidence="6 7" key="1">
    <citation type="journal article" date="2022" name="Microbiol. Resour. Announc.">
        <title>Complete Genome Sequence of the Hyperthermophilic and Acidophilic Archaeon Saccharolobus caldissimus Strain HS-3T.</title>
        <authorList>
            <person name="Sakai H.D."/>
            <person name="Kurosawa N."/>
        </authorList>
    </citation>
    <scope>NUCLEOTIDE SEQUENCE [LARGE SCALE GENOMIC DNA]</scope>
    <source>
        <strain evidence="6 7">JCM32116</strain>
    </source>
</reference>
<dbReference type="Proteomes" id="UP001319921">
    <property type="component" value="Chromosome"/>
</dbReference>
<keyword evidence="7" id="KW-1185">Reference proteome</keyword>
<evidence type="ECO:0000313" key="6">
    <source>
        <dbReference type="EMBL" id="BDB97637.1"/>
    </source>
</evidence>
<dbReference type="GO" id="GO:0022625">
    <property type="term" value="C:cytosolic large ribosomal subunit"/>
    <property type="evidence" value="ECO:0007669"/>
    <property type="project" value="UniProtKB-UniRule"/>
</dbReference>
<evidence type="ECO:0000256" key="3">
    <source>
        <dbReference type="ARBA" id="ARBA00023274"/>
    </source>
</evidence>
<proteinExistence type="inferred from homology"/>
<dbReference type="CDD" id="cd01657">
    <property type="entry name" value="Ribosomal_L7_archeal_euk"/>
    <property type="match status" value="1"/>
</dbReference>
<keyword evidence="3 4" id="KW-0687">Ribonucleoprotein</keyword>
<dbReference type="InterPro" id="IPR036919">
    <property type="entry name" value="Ribo_uL30_ferredoxin-like_sf"/>
</dbReference>